<evidence type="ECO:0000256" key="2">
    <source>
        <dbReference type="SAM" id="Phobius"/>
    </source>
</evidence>
<dbReference type="AlphaFoldDB" id="C1FJM7"/>
<dbReference type="GeneID" id="8248254"/>
<accession>C1FJM7</accession>
<keyword evidence="2" id="KW-0472">Membrane</keyword>
<keyword evidence="2" id="KW-0812">Transmembrane</keyword>
<evidence type="ECO:0000313" key="4">
    <source>
        <dbReference type="Proteomes" id="UP000002009"/>
    </source>
</evidence>
<dbReference type="EMBL" id="CP001577">
    <property type="protein sequence ID" value="ACO70373.1"/>
    <property type="molecule type" value="Genomic_DNA"/>
</dbReference>
<feature type="region of interest" description="Disordered" evidence="1">
    <location>
        <begin position="1"/>
        <end position="80"/>
    </location>
</feature>
<name>C1FJM7_MICCC</name>
<gene>
    <name evidence="3" type="ORF">MICPUN_62933</name>
</gene>
<keyword evidence="2" id="KW-1133">Transmembrane helix</keyword>
<feature type="compositionally biased region" description="Basic residues" evidence="1">
    <location>
        <begin position="42"/>
        <end position="58"/>
    </location>
</feature>
<keyword evidence="4" id="KW-1185">Reference proteome</keyword>
<dbReference type="InParanoid" id="C1FJM7"/>
<feature type="transmembrane region" description="Helical" evidence="2">
    <location>
        <begin position="128"/>
        <end position="146"/>
    </location>
</feature>
<sequence>MERVASVASVAGTRAGTRNRASGGARGKTRAIATPGPFGGTHARRRRRPESIGHRRAPSRSAPSSVACAGTGAGARDGDDAPVPELARLAKLLRVNAGVELAGAVAVAANPASVFPGIAGSGVECSRWYALALGSVAIASFLASKLDVTNARAATATATPVVGGMLAYHVGISAFQVNAFAAGAWTTATAGALLVHGCLAAAFALAAAFCSKER</sequence>
<dbReference type="RefSeq" id="XP_002509115.1">
    <property type="nucleotide sequence ID" value="XM_002509069.1"/>
</dbReference>
<proteinExistence type="predicted"/>
<organism evidence="3 4">
    <name type="scientific">Micromonas commoda (strain RCC299 / NOUM17 / CCMP2709)</name>
    <name type="common">Picoplanktonic green alga</name>
    <dbReference type="NCBI Taxonomy" id="296587"/>
    <lineage>
        <taxon>Eukaryota</taxon>
        <taxon>Viridiplantae</taxon>
        <taxon>Chlorophyta</taxon>
        <taxon>Mamiellophyceae</taxon>
        <taxon>Mamiellales</taxon>
        <taxon>Mamiellaceae</taxon>
        <taxon>Micromonas</taxon>
    </lineage>
</organism>
<dbReference type="Proteomes" id="UP000002009">
    <property type="component" value="Chromosome 12"/>
</dbReference>
<dbReference type="KEGG" id="mis:MICPUN_62933"/>
<reference evidence="3 4" key="1">
    <citation type="journal article" date="2009" name="Science">
        <title>Green evolution and dynamic adaptations revealed by genomes of the marine picoeukaryotes Micromonas.</title>
        <authorList>
            <person name="Worden A.Z."/>
            <person name="Lee J.H."/>
            <person name="Mock T."/>
            <person name="Rouze P."/>
            <person name="Simmons M.P."/>
            <person name="Aerts A.L."/>
            <person name="Allen A.E."/>
            <person name="Cuvelier M.L."/>
            <person name="Derelle E."/>
            <person name="Everett M.V."/>
            <person name="Foulon E."/>
            <person name="Grimwood J."/>
            <person name="Gundlach H."/>
            <person name="Henrissat B."/>
            <person name="Napoli C."/>
            <person name="McDonald S.M."/>
            <person name="Parker M.S."/>
            <person name="Rombauts S."/>
            <person name="Salamov A."/>
            <person name="Von Dassow P."/>
            <person name="Badger J.H."/>
            <person name="Coutinho P.M."/>
            <person name="Demir E."/>
            <person name="Dubchak I."/>
            <person name="Gentemann C."/>
            <person name="Eikrem W."/>
            <person name="Gready J.E."/>
            <person name="John U."/>
            <person name="Lanier W."/>
            <person name="Lindquist E.A."/>
            <person name="Lucas S."/>
            <person name="Mayer K.F."/>
            <person name="Moreau H."/>
            <person name="Not F."/>
            <person name="Otillar R."/>
            <person name="Panaud O."/>
            <person name="Pangilinan J."/>
            <person name="Paulsen I."/>
            <person name="Piegu B."/>
            <person name="Poliakov A."/>
            <person name="Robbens S."/>
            <person name="Schmutz J."/>
            <person name="Toulza E."/>
            <person name="Wyss T."/>
            <person name="Zelensky A."/>
            <person name="Zhou K."/>
            <person name="Armbrust E.V."/>
            <person name="Bhattacharya D."/>
            <person name="Goodenough U.W."/>
            <person name="Van de Peer Y."/>
            <person name="Grigoriev I.V."/>
        </authorList>
    </citation>
    <scope>NUCLEOTIDE SEQUENCE [LARGE SCALE GENOMIC DNA]</scope>
    <source>
        <strain evidence="4">RCC299 / NOUM17</strain>
    </source>
</reference>
<evidence type="ECO:0000313" key="3">
    <source>
        <dbReference type="EMBL" id="ACO70373.1"/>
    </source>
</evidence>
<protein>
    <submittedName>
        <fullName evidence="3">Uncharacterized protein</fullName>
    </submittedName>
</protein>
<evidence type="ECO:0000256" key="1">
    <source>
        <dbReference type="SAM" id="MobiDB-lite"/>
    </source>
</evidence>
<feature type="transmembrane region" description="Helical" evidence="2">
    <location>
        <begin position="191"/>
        <end position="210"/>
    </location>
</feature>